<dbReference type="InterPro" id="IPR005467">
    <property type="entry name" value="His_kinase_dom"/>
</dbReference>
<dbReference type="InterPro" id="IPR018771">
    <property type="entry name" value="PocR_dom"/>
</dbReference>
<keyword evidence="3" id="KW-1185">Reference proteome</keyword>
<dbReference type="PANTHER" id="PTHR34220:SF7">
    <property type="entry name" value="SENSOR HISTIDINE KINASE YPDA"/>
    <property type="match status" value="1"/>
</dbReference>
<gene>
    <name evidence="2" type="ORF">HMPREF7215_1225</name>
</gene>
<sequence>MVSKNNVIKNDIPLEKMSFEQDARGEKEGGVSPDENLEYGSLEWWQKTVDIAKLEELFRSFADLFRVGVSLLTPKGRKVILVNASAFCEHVHSIRKGKAICDACDKRAIRTSLKQGDIHMYTCANGLTDLCAPLYINGRLAGFLASGQVHSKIVGNAELEAVSKRWTFVRNDEERSFLIEKYRQLPILDETELKRALEIMRLLSTQIVELCEINLARQKILEQSLLLSQQRQRGADMEHALHRAQLKALRNQINPHFLFNSLNCIARLALFEAAKKTMEMTEQLADYLRYTLQEQSEHGLVCFGEELQCVRSYLAIYRVRFGDRLSFSVEEDPEVRECLVPFMLLQPLVENALIHGLEPSLRKGKLLLAARKERNSLHIVLKDNGVGFEMNRFREGMGLANVRKRLHLYYEKSASIEVRSIPRGGTRIELRLPERPVNLP</sequence>
<dbReference type="GO" id="GO:0016301">
    <property type="term" value="F:kinase activity"/>
    <property type="evidence" value="ECO:0007669"/>
    <property type="project" value="UniProtKB-KW"/>
</dbReference>
<evidence type="ECO:0000259" key="1">
    <source>
        <dbReference type="PROSITE" id="PS50109"/>
    </source>
</evidence>
<accession>A0ABM9ZTS2</accession>
<keyword evidence="2" id="KW-0418">Kinase</keyword>
<organism evidence="2 3">
    <name type="scientific">Pyramidobacter piscolens W5455</name>
    <dbReference type="NCBI Taxonomy" id="352165"/>
    <lineage>
        <taxon>Bacteria</taxon>
        <taxon>Thermotogati</taxon>
        <taxon>Synergistota</taxon>
        <taxon>Synergistia</taxon>
        <taxon>Synergistales</taxon>
        <taxon>Dethiosulfovibrionaceae</taxon>
        <taxon>Pyramidobacter</taxon>
    </lineage>
</organism>
<dbReference type="PANTHER" id="PTHR34220">
    <property type="entry name" value="SENSOR HISTIDINE KINASE YPDA"/>
    <property type="match status" value="1"/>
</dbReference>
<name>A0ABM9ZTS2_9BACT</name>
<evidence type="ECO:0000313" key="2">
    <source>
        <dbReference type="EMBL" id="EFB90313.1"/>
    </source>
</evidence>
<dbReference type="SUPFAM" id="SSF55874">
    <property type="entry name" value="ATPase domain of HSP90 chaperone/DNA topoisomerase II/histidine kinase"/>
    <property type="match status" value="1"/>
</dbReference>
<dbReference type="InterPro" id="IPR036890">
    <property type="entry name" value="HATPase_C_sf"/>
</dbReference>
<dbReference type="Pfam" id="PF10114">
    <property type="entry name" value="PocR"/>
    <property type="match status" value="1"/>
</dbReference>
<dbReference type="InterPro" id="IPR003594">
    <property type="entry name" value="HATPase_dom"/>
</dbReference>
<dbReference type="InterPro" id="IPR050640">
    <property type="entry name" value="Bact_2-comp_sensor_kinase"/>
</dbReference>
<dbReference type="PROSITE" id="PS50109">
    <property type="entry name" value="HIS_KIN"/>
    <property type="match status" value="1"/>
</dbReference>
<reference evidence="2 3" key="1">
    <citation type="submission" date="2009-12" db="EMBL/GenBank/DDBJ databases">
        <authorList>
            <person name="Shrivastava S."/>
            <person name="Madupu R."/>
            <person name="Durkin A.S."/>
            <person name="Torralba M."/>
            <person name="Methe B."/>
            <person name="Sutton G.G."/>
            <person name="Strausberg R.L."/>
            <person name="Nelson K.E."/>
        </authorList>
    </citation>
    <scope>NUCLEOTIDE SEQUENCE [LARGE SCALE GENOMIC DNA]</scope>
    <source>
        <strain evidence="2 3">W5455</strain>
    </source>
</reference>
<evidence type="ECO:0000313" key="3">
    <source>
        <dbReference type="Proteomes" id="UP000006462"/>
    </source>
</evidence>
<dbReference type="Pfam" id="PF06580">
    <property type="entry name" value="His_kinase"/>
    <property type="match status" value="1"/>
</dbReference>
<dbReference type="Proteomes" id="UP000006462">
    <property type="component" value="Unassembled WGS sequence"/>
</dbReference>
<proteinExistence type="predicted"/>
<comment type="caution">
    <text evidence="2">The sequence shown here is derived from an EMBL/GenBank/DDBJ whole genome shotgun (WGS) entry which is preliminary data.</text>
</comment>
<dbReference type="InterPro" id="IPR010559">
    <property type="entry name" value="Sig_transdc_His_kin_internal"/>
</dbReference>
<dbReference type="Pfam" id="PF02518">
    <property type="entry name" value="HATPase_c"/>
    <property type="match status" value="1"/>
</dbReference>
<dbReference type="SMART" id="SM00387">
    <property type="entry name" value="HATPase_c"/>
    <property type="match status" value="1"/>
</dbReference>
<dbReference type="Gene3D" id="3.30.565.10">
    <property type="entry name" value="Histidine kinase-like ATPase, C-terminal domain"/>
    <property type="match status" value="1"/>
</dbReference>
<keyword evidence="2" id="KW-0808">Transferase</keyword>
<dbReference type="EMBL" id="ADFP01000086">
    <property type="protein sequence ID" value="EFB90313.1"/>
    <property type="molecule type" value="Genomic_DNA"/>
</dbReference>
<protein>
    <submittedName>
        <fullName evidence="2">ATPase/histidine kinase/DNA gyrase B/HSP90 domain protein</fullName>
    </submittedName>
</protein>
<feature type="domain" description="Histidine kinase" evidence="1">
    <location>
        <begin position="344"/>
        <end position="436"/>
    </location>
</feature>